<proteinExistence type="predicted"/>
<evidence type="ECO:0000313" key="2">
    <source>
        <dbReference type="Proteomes" id="UP000245802"/>
    </source>
</evidence>
<reference evidence="1 2" key="1">
    <citation type="submission" date="2018-01" db="EMBL/GenBank/DDBJ databases">
        <title>G. obscuriglobus.</title>
        <authorList>
            <person name="Franke J."/>
            <person name="Blomberg W."/>
            <person name="Selmecki A."/>
        </authorList>
    </citation>
    <scope>NUCLEOTIDE SEQUENCE [LARGE SCALE GENOMIC DNA]</scope>
    <source>
        <strain evidence="1 2">DSM 5831</strain>
    </source>
</reference>
<organism evidence="1 2">
    <name type="scientific">Gemmata obscuriglobus</name>
    <dbReference type="NCBI Taxonomy" id="114"/>
    <lineage>
        <taxon>Bacteria</taxon>
        <taxon>Pseudomonadati</taxon>
        <taxon>Planctomycetota</taxon>
        <taxon>Planctomycetia</taxon>
        <taxon>Gemmatales</taxon>
        <taxon>Gemmataceae</taxon>
        <taxon>Gemmata</taxon>
    </lineage>
</organism>
<protein>
    <submittedName>
        <fullName evidence="1">Uncharacterized protein</fullName>
    </submittedName>
</protein>
<gene>
    <name evidence="1" type="ORF">C1280_24290</name>
</gene>
<accession>A0A2Z3H255</accession>
<evidence type="ECO:0000313" key="1">
    <source>
        <dbReference type="EMBL" id="AWM39818.1"/>
    </source>
</evidence>
<dbReference type="Proteomes" id="UP000245802">
    <property type="component" value="Chromosome"/>
</dbReference>
<dbReference type="InterPro" id="IPR058915">
    <property type="entry name" value="AcrVA2-like"/>
</dbReference>
<dbReference type="EMBL" id="CP025958">
    <property type="protein sequence ID" value="AWM39818.1"/>
    <property type="molecule type" value="Genomic_DNA"/>
</dbReference>
<dbReference type="AlphaFoldDB" id="A0A2Z3H255"/>
<name>A0A2Z3H255_9BACT</name>
<dbReference type="KEGG" id="gog:C1280_24290"/>
<keyword evidence="2" id="KW-1185">Reference proteome</keyword>
<dbReference type="Pfam" id="PF26125">
    <property type="entry name" value="AcrVA2-like"/>
    <property type="match status" value="1"/>
</dbReference>
<sequence>MSDYIQIYLANFGIPGWKPQFEVVGEPLGHRVTNAPPGLIAAARTLPIDAGYHVCTHSVLTASRALSAGVKVFRLSPHEADVLANCDADISAADYVQPFPTMFYALPEELQAGTDGEGEGRWPFVAVDRLAPGRVVVTGFIARPPYTGDSRAVTAFHIYPDDERSVAVNIGDTLDRKTASVIHIALNAGLYLSVRGTTERHANPGRVKALKRRKREQHHEWRDIQRQLKREPVLVEPVRRIEIRPSSLAAHDTGPPTGLRQRPHERRGHFRMQACGPRRAERKLVFIEPYAVGGRRDFGGTHTEYTLAY</sequence>